<keyword evidence="2" id="KW-1185">Reference proteome</keyword>
<dbReference type="Proteomes" id="UP001497453">
    <property type="component" value="Chromosome 2"/>
</dbReference>
<protein>
    <submittedName>
        <fullName evidence="1">Uncharacterized protein</fullName>
    </submittedName>
</protein>
<reference evidence="2" key="1">
    <citation type="submission" date="2024-04" db="EMBL/GenBank/DDBJ databases">
        <authorList>
            <person name="Shaw F."/>
            <person name="Minotto A."/>
        </authorList>
    </citation>
    <scope>NUCLEOTIDE SEQUENCE [LARGE SCALE GENOMIC DNA]</scope>
</reference>
<name>A0ABP1D5K6_9APHY</name>
<evidence type="ECO:0000313" key="1">
    <source>
        <dbReference type="EMBL" id="CAL1702194.1"/>
    </source>
</evidence>
<dbReference type="EMBL" id="OZ037945">
    <property type="protein sequence ID" value="CAL1702194.1"/>
    <property type="molecule type" value="Genomic_DNA"/>
</dbReference>
<gene>
    <name evidence="1" type="ORF">GFSPODELE1_LOCUS3925</name>
</gene>
<accession>A0ABP1D5K6</accession>
<sequence length="372" mass="43311">MSGYSRQQALNVATSSPFTRDLRHVKAVIPRFWNNKGAWADGGVNAVMTKERIKWWNIVPGDRVRVLGDPESTIHEVSQINRLSNRVYLKSRSASEDTENVRPPRDKNVHYARCQLHIGNQEFPARKGETKSKTLDVFATRLSTTAPRWIPSEHRFHWKRFAVATFPRLPEYSKDNRPRTHIKWPKPLKQRLSDATPYETPLSVVNEITYTLPPLPSDVTAPLPAPPSEHEYIKTISKSDDYTFNASLPIEVHVHKELTNPHSRAKKQERWQAYQMYRRSLLHQVIQAEYKSLRGRTRREARAEATFKWRQQLIDERKAEAKRRWCNRGQEAKLTSKNERKARKADRLDKKLRDLVIPTAPNQVIPGKQARL</sequence>
<proteinExistence type="predicted"/>
<organism evidence="1 2">
    <name type="scientific">Somion occarium</name>
    <dbReference type="NCBI Taxonomy" id="3059160"/>
    <lineage>
        <taxon>Eukaryota</taxon>
        <taxon>Fungi</taxon>
        <taxon>Dikarya</taxon>
        <taxon>Basidiomycota</taxon>
        <taxon>Agaricomycotina</taxon>
        <taxon>Agaricomycetes</taxon>
        <taxon>Polyporales</taxon>
        <taxon>Cerrenaceae</taxon>
        <taxon>Somion</taxon>
    </lineage>
</organism>
<evidence type="ECO:0000313" key="2">
    <source>
        <dbReference type="Proteomes" id="UP001497453"/>
    </source>
</evidence>